<keyword evidence="5" id="KW-0408">Iron</keyword>
<evidence type="ECO:0000256" key="3">
    <source>
        <dbReference type="ARBA" id="ARBA00022723"/>
    </source>
</evidence>
<sequence length="426" mass="46785">MSVPNGTIPDPVPDSVRDMLWSREFQNNPYPAYDLLRADASVHRVPTPLGVDMWVITRYDDVRLALSDPRFTKDPRNAPDILRKLGVETEGEGLTGRNMLNSDPPEHTRLRGVVTKAFTRRRVEALRPRIQEITDGLLGDLSTTDEVDVIAAFAFPLPVIVICELMGVPADRRDEFREWSIAVTTPPHDEESKQTRKAGTRALHGFFRDLVERRRPLLDRSVAADAQPDLVSALIVASEEEGRLDLDELIGTLTLMLVAGHETTVNLIGNGLLALMRHPGQQSLLRERPELLPGAIEELLRYDGPVERATMRVAVEDVELGGTVIPRGALISVAIGAADRDGSRFPGADVLDVTRRDNQHLASGHGVHYCAGAPLARLEGEIAFGALLRRFAVIEPACPIEELAWRPGVGSVLRGLLSLPVRLTAS</sequence>
<proteinExistence type="inferred from homology"/>
<dbReference type="Pfam" id="PF00067">
    <property type="entry name" value="p450"/>
    <property type="match status" value="1"/>
</dbReference>
<reference evidence="7" key="1">
    <citation type="submission" date="2021-01" db="EMBL/GenBank/DDBJ databases">
        <title>Whole genome shotgun sequence of Sinosporangium siamense NBRC 109515.</title>
        <authorList>
            <person name="Komaki H."/>
            <person name="Tamura T."/>
        </authorList>
    </citation>
    <scope>NUCLEOTIDE SEQUENCE</scope>
    <source>
        <strain evidence="7">NBRC 109515</strain>
    </source>
</reference>
<keyword evidence="4" id="KW-0560">Oxidoreductase</keyword>
<evidence type="ECO:0000313" key="8">
    <source>
        <dbReference type="Proteomes" id="UP000606172"/>
    </source>
</evidence>
<accession>A0A919RDG8</accession>
<name>A0A919RDG8_9ACTN</name>
<dbReference type="Proteomes" id="UP000606172">
    <property type="component" value="Unassembled WGS sequence"/>
</dbReference>
<dbReference type="EMBL" id="BOOW01000006">
    <property type="protein sequence ID" value="GII90755.1"/>
    <property type="molecule type" value="Genomic_DNA"/>
</dbReference>
<evidence type="ECO:0000313" key="7">
    <source>
        <dbReference type="EMBL" id="GII90755.1"/>
    </source>
</evidence>
<comment type="similarity">
    <text evidence="1">Belongs to the cytochrome P450 family.</text>
</comment>
<protein>
    <submittedName>
        <fullName evidence="7">Cytochrome P450 hydroxylase</fullName>
    </submittedName>
</protein>
<dbReference type="AlphaFoldDB" id="A0A919RDG8"/>
<dbReference type="InterPro" id="IPR036396">
    <property type="entry name" value="Cyt_P450_sf"/>
</dbReference>
<evidence type="ECO:0000256" key="5">
    <source>
        <dbReference type="ARBA" id="ARBA00023004"/>
    </source>
</evidence>
<dbReference type="CDD" id="cd11029">
    <property type="entry name" value="CYP107-like"/>
    <property type="match status" value="1"/>
</dbReference>
<dbReference type="InterPro" id="IPR002397">
    <property type="entry name" value="Cyt_P450_B"/>
</dbReference>
<organism evidence="7 8">
    <name type="scientific">Sinosporangium siamense</name>
    <dbReference type="NCBI Taxonomy" id="1367973"/>
    <lineage>
        <taxon>Bacteria</taxon>
        <taxon>Bacillati</taxon>
        <taxon>Actinomycetota</taxon>
        <taxon>Actinomycetes</taxon>
        <taxon>Streptosporangiales</taxon>
        <taxon>Streptosporangiaceae</taxon>
        <taxon>Sinosporangium</taxon>
    </lineage>
</organism>
<dbReference type="SUPFAM" id="SSF48264">
    <property type="entry name" value="Cytochrome P450"/>
    <property type="match status" value="1"/>
</dbReference>
<gene>
    <name evidence="7" type="ORF">Ssi02_09860</name>
</gene>
<dbReference type="PANTHER" id="PTHR46696:SF1">
    <property type="entry name" value="CYTOCHROME P450 YJIB-RELATED"/>
    <property type="match status" value="1"/>
</dbReference>
<dbReference type="GO" id="GO:0005506">
    <property type="term" value="F:iron ion binding"/>
    <property type="evidence" value="ECO:0007669"/>
    <property type="project" value="InterPro"/>
</dbReference>
<dbReference type="GO" id="GO:0020037">
    <property type="term" value="F:heme binding"/>
    <property type="evidence" value="ECO:0007669"/>
    <property type="project" value="InterPro"/>
</dbReference>
<evidence type="ECO:0000256" key="1">
    <source>
        <dbReference type="ARBA" id="ARBA00010617"/>
    </source>
</evidence>
<dbReference type="InterPro" id="IPR001128">
    <property type="entry name" value="Cyt_P450"/>
</dbReference>
<dbReference type="PRINTS" id="PR00359">
    <property type="entry name" value="BP450"/>
</dbReference>
<keyword evidence="8" id="KW-1185">Reference proteome</keyword>
<keyword evidence="6" id="KW-0503">Monooxygenase</keyword>
<evidence type="ECO:0000256" key="2">
    <source>
        <dbReference type="ARBA" id="ARBA00022617"/>
    </source>
</evidence>
<dbReference type="GO" id="GO:0016705">
    <property type="term" value="F:oxidoreductase activity, acting on paired donors, with incorporation or reduction of molecular oxygen"/>
    <property type="evidence" value="ECO:0007669"/>
    <property type="project" value="InterPro"/>
</dbReference>
<dbReference type="GO" id="GO:0004497">
    <property type="term" value="F:monooxygenase activity"/>
    <property type="evidence" value="ECO:0007669"/>
    <property type="project" value="UniProtKB-KW"/>
</dbReference>
<dbReference type="RefSeq" id="WP_204021351.1">
    <property type="nucleotide sequence ID" value="NZ_BOOW01000006.1"/>
</dbReference>
<keyword evidence="3" id="KW-0479">Metal-binding</keyword>
<keyword evidence="2" id="KW-0349">Heme</keyword>
<comment type="caution">
    <text evidence="7">The sequence shown here is derived from an EMBL/GenBank/DDBJ whole genome shotgun (WGS) entry which is preliminary data.</text>
</comment>
<evidence type="ECO:0000256" key="4">
    <source>
        <dbReference type="ARBA" id="ARBA00023002"/>
    </source>
</evidence>
<evidence type="ECO:0000256" key="6">
    <source>
        <dbReference type="ARBA" id="ARBA00023033"/>
    </source>
</evidence>
<dbReference type="Gene3D" id="1.10.630.10">
    <property type="entry name" value="Cytochrome P450"/>
    <property type="match status" value="1"/>
</dbReference>
<dbReference type="PANTHER" id="PTHR46696">
    <property type="entry name" value="P450, PUTATIVE (EUROFUNG)-RELATED"/>
    <property type="match status" value="1"/>
</dbReference>
<dbReference type="FunFam" id="1.10.630.10:FF:000018">
    <property type="entry name" value="Cytochrome P450 monooxygenase"/>
    <property type="match status" value="1"/>
</dbReference>